<reference evidence="2" key="1">
    <citation type="submission" date="2011-06" db="EMBL/GenBank/DDBJ databases">
        <title>Complete genome sequence of Paenibacillus mucilaginosus KNP414.</title>
        <authorList>
            <person name="Wang J."/>
            <person name="Hu S."/>
            <person name="Hu X."/>
            <person name="Zhang B."/>
            <person name="Dong D."/>
            <person name="Zhang S."/>
            <person name="Zhao K."/>
            <person name="Wu D."/>
        </authorList>
    </citation>
    <scope>NUCLEOTIDE SEQUENCE [LARGE SCALE GENOMIC DNA]</scope>
    <source>
        <strain evidence="2">KNP414</strain>
    </source>
</reference>
<dbReference type="AlphaFoldDB" id="F8FEA8"/>
<accession>F8FEA8</accession>
<sequence>MFSNDPSMTQQEYACNIRYIHGFNRLLKRDKIPHSYVVESLIYIERGLESYLQEYYRDKSFVFTVRADILIPAFTVSVVSYHGGEPLLLPESVEFHELVQGYREKAYFQGIPLPGRDTGEWAREGPEVEKPLGIERYVRLLHT</sequence>
<dbReference type="PATRIC" id="fig|1036673.3.peg.5567"/>
<gene>
    <name evidence="1" type="ordered locus">KNP414_05983</name>
</gene>
<evidence type="ECO:0000313" key="2">
    <source>
        <dbReference type="Proteomes" id="UP000006620"/>
    </source>
</evidence>
<reference evidence="1 2" key="2">
    <citation type="journal article" date="2013" name="Genome Announc.">
        <title>Genome Sequence of Growth-Improving Paenibacillus mucilaginosus Strain KNP414.</title>
        <authorList>
            <person name="Lu J.J."/>
            <person name="Wang J.F."/>
            <person name="Hu X.F."/>
        </authorList>
    </citation>
    <scope>NUCLEOTIDE SEQUENCE [LARGE SCALE GENOMIC DNA]</scope>
    <source>
        <strain evidence="1 2">KNP414</strain>
    </source>
</reference>
<dbReference type="KEGG" id="pms:KNP414_05983"/>
<dbReference type="HOGENOM" id="CLU_1883702_0_0_9"/>
<name>F8FEA8_PAEMK</name>
<organism evidence="1 2">
    <name type="scientific">Paenibacillus mucilaginosus (strain KNP414)</name>
    <dbReference type="NCBI Taxonomy" id="1036673"/>
    <lineage>
        <taxon>Bacteria</taxon>
        <taxon>Bacillati</taxon>
        <taxon>Bacillota</taxon>
        <taxon>Bacilli</taxon>
        <taxon>Bacillales</taxon>
        <taxon>Paenibacillaceae</taxon>
        <taxon>Paenibacillus</taxon>
    </lineage>
</organism>
<dbReference type="EMBL" id="CP002869">
    <property type="protein sequence ID" value="AEI44507.1"/>
    <property type="molecule type" value="Genomic_DNA"/>
</dbReference>
<protein>
    <submittedName>
        <fullName evidence="1">Uncharacterized protein</fullName>
    </submittedName>
</protein>
<proteinExistence type="predicted"/>
<evidence type="ECO:0000313" key="1">
    <source>
        <dbReference type="EMBL" id="AEI44507.1"/>
    </source>
</evidence>
<dbReference type="Proteomes" id="UP000006620">
    <property type="component" value="Chromosome"/>
</dbReference>